<dbReference type="KEGG" id="dpx:DAPPUDRAFT_305980"/>
<organism evidence="1 2">
    <name type="scientific">Daphnia pulex</name>
    <name type="common">Water flea</name>
    <dbReference type="NCBI Taxonomy" id="6669"/>
    <lineage>
        <taxon>Eukaryota</taxon>
        <taxon>Metazoa</taxon>
        <taxon>Ecdysozoa</taxon>
        <taxon>Arthropoda</taxon>
        <taxon>Crustacea</taxon>
        <taxon>Branchiopoda</taxon>
        <taxon>Diplostraca</taxon>
        <taxon>Cladocera</taxon>
        <taxon>Anomopoda</taxon>
        <taxon>Daphniidae</taxon>
        <taxon>Daphnia</taxon>
    </lineage>
</organism>
<keyword evidence="2" id="KW-1185">Reference proteome</keyword>
<dbReference type="InParanoid" id="E9GU62"/>
<proteinExistence type="predicted"/>
<accession>E9GU62</accession>
<name>E9GU62_DAPPU</name>
<evidence type="ECO:0000313" key="2">
    <source>
        <dbReference type="Proteomes" id="UP000000305"/>
    </source>
</evidence>
<dbReference type="HOGENOM" id="CLU_3034498_0_0_1"/>
<dbReference type="EMBL" id="GL732565">
    <property type="protein sequence ID" value="EFX77029.1"/>
    <property type="molecule type" value="Genomic_DNA"/>
</dbReference>
<sequence length="55" mass="6650">MDYNGDRTLMKPSDFDWQQPGVRIELKCRKGRKDRLSLLITRLHKDWLSFFPLAR</sequence>
<dbReference type="Proteomes" id="UP000000305">
    <property type="component" value="Unassembled WGS sequence"/>
</dbReference>
<evidence type="ECO:0000313" key="1">
    <source>
        <dbReference type="EMBL" id="EFX77029.1"/>
    </source>
</evidence>
<protein>
    <submittedName>
        <fullName evidence="1">Uncharacterized protein</fullName>
    </submittedName>
</protein>
<gene>
    <name evidence="1" type="ORF">DAPPUDRAFT_305980</name>
</gene>
<reference evidence="1 2" key="1">
    <citation type="journal article" date="2011" name="Science">
        <title>The ecoresponsive genome of Daphnia pulex.</title>
        <authorList>
            <person name="Colbourne J.K."/>
            <person name="Pfrender M.E."/>
            <person name="Gilbert D."/>
            <person name="Thomas W.K."/>
            <person name="Tucker A."/>
            <person name="Oakley T.H."/>
            <person name="Tokishita S."/>
            <person name="Aerts A."/>
            <person name="Arnold G.J."/>
            <person name="Basu M.K."/>
            <person name="Bauer D.J."/>
            <person name="Caceres C.E."/>
            <person name="Carmel L."/>
            <person name="Casola C."/>
            <person name="Choi J.H."/>
            <person name="Detter J.C."/>
            <person name="Dong Q."/>
            <person name="Dusheyko S."/>
            <person name="Eads B.D."/>
            <person name="Frohlich T."/>
            <person name="Geiler-Samerotte K.A."/>
            <person name="Gerlach D."/>
            <person name="Hatcher P."/>
            <person name="Jogdeo S."/>
            <person name="Krijgsveld J."/>
            <person name="Kriventseva E.V."/>
            <person name="Kultz D."/>
            <person name="Laforsch C."/>
            <person name="Lindquist E."/>
            <person name="Lopez J."/>
            <person name="Manak J.R."/>
            <person name="Muller J."/>
            <person name="Pangilinan J."/>
            <person name="Patwardhan R.P."/>
            <person name="Pitluck S."/>
            <person name="Pritham E.J."/>
            <person name="Rechtsteiner A."/>
            <person name="Rho M."/>
            <person name="Rogozin I.B."/>
            <person name="Sakarya O."/>
            <person name="Salamov A."/>
            <person name="Schaack S."/>
            <person name="Shapiro H."/>
            <person name="Shiga Y."/>
            <person name="Skalitzky C."/>
            <person name="Smith Z."/>
            <person name="Souvorov A."/>
            <person name="Sung W."/>
            <person name="Tang Z."/>
            <person name="Tsuchiya D."/>
            <person name="Tu H."/>
            <person name="Vos H."/>
            <person name="Wang M."/>
            <person name="Wolf Y.I."/>
            <person name="Yamagata H."/>
            <person name="Yamada T."/>
            <person name="Ye Y."/>
            <person name="Shaw J.R."/>
            <person name="Andrews J."/>
            <person name="Crease T.J."/>
            <person name="Tang H."/>
            <person name="Lucas S.M."/>
            <person name="Robertson H.M."/>
            <person name="Bork P."/>
            <person name="Koonin E.V."/>
            <person name="Zdobnov E.M."/>
            <person name="Grigoriev I.V."/>
            <person name="Lynch M."/>
            <person name="Boore J.L."/>
        </authorList>
    </citation>
    <scope>NUCLEOTIDE SEQUENCE [LARGE SCALE GENOMIC DNA]</scope>
</reference>
<dbReference type="AlphaFoldDB" id="E9GU62"/>